<keyword evidence="2" id="KW-1185">Reference proteome</keyword>
<dbReference type="AlphaFoldDB" id="A0AAN0T3T3"/>
<organism evidence="1 2">
    <name type="scientific">Heyndrickxia coagulans</name>
    <name type="common">Weizmannia coagulans</name>
    <dbReference type="NCBI Taxonomy" id="1398"/>
    <lineage>
        <taxon>Bacteria</taxon>
        <taxon>Bacillati</taxon>
        <taxon>Bacillota</taxon>
        <taxon>Bacilli</taxon>
        <taxon>Bacillales</taxon>
        <taxon>Bacillaceae</taxon>
        <taxon>Heyndrickxia</taxon>
    </lineage>
</organism>
<sequence>MTTENFLSDIIDLSLKKTLSLLHDHYLTKKKLFNKMKLFKK</sequence>
<dbReference type="EMBL" id="CP010525">
    <property type="protein sequence ID" value="AJO21190.1"/>
    <property type="molecule type" value="Genomic_DNA"/>
</dbReference>
<proteinExistence type="predicted"/>
<reference evidence="2" key="1">
    <citation type="submission" date="2015-01" db="EMBL/GenBank/DDBJ databases">
        <title>Comparative genome analysis of Bacillus coagulans HM-08, Clostridium butyricum HM-68, Bacillus subtilis HM-66 and Bacillus paralicheniformis BL-09.</title>
        <authorList>
            <person name="Zhang H."/>
        </authorList>
    </citation>
    <scope>NUCLEOTIDE SEQUENCE [LARGE SCALE GENOMIC DNA]</scope>
    <source>
        <strain evidence="2">HM-08</strain>
    </source>
</reference>
<gene>
    <name evidence="1" type="ORF">SB48_HM08orf00613</name>
</gene>
<accession>A0AAN0T3T3</accession>
<dbReference type="Proteomes" id="UP000032024">
    <property type="component" value="Chromosome"/>
</dbReference>
<evidence type="ECO:0000313" key="2">
    <source>
        <dbReference type="Proteomes" id="UP000032024"/>
    </source>
</evidence>
<evidence type="ECO:0000313" key="1">
    <source>
        <dbReference type="EMBL" id="AJO21190.1"/>
    </source>
</evidence>
<protein>
    <submittedName>
        <fullName evidence="1">Uncharacterized protein</fullName>
    </submittedName>
</protein>
<name>A0AAN0T3T3_HEYCO</name>